<dbReference type="GO" id="GO:0031016">
    <property type="term" value="P:pancreas development"/>
    <property type="evidence" value="ECO:0000318"/>
    <property type="project" value="GO_Central"/>
</dbReference>
<evidence type="ECO:0000313" key="32">
    <source>
        <dbReference type="Proteomes" id="UP000002279"/>
    </source>
</evidence>
<evidence type="ECO:0000256" key="4">
    <source>
        <dbReference type="ARBA" id="ARBA00019839"/>
    </source>
</evidence>
<dbReference type="GO" id="GO:1901299">
    <property type="term" value="P:negative regulation of hydrogen peroxide-mediated programmed cell death"/>
    <property type="evidence" value="ECO:0007669"/>
    <property type="project" value="Ensembl"/>
</dbReference>
<evidence type="ECO:0000256" key="24">
    <source>
        <dbReference type="ARBA" id="ARBA00051243"/>
    </source>
</evidence>
<sequence length="1437" mass="160981">MNCWTLIWVFLTVSKEWALPLSILPASCVKHFFHASRLYVPLKIGPQQPERDGLTMKPPTVHIPGIVVLLFTLVQRSSEECREALRRSGTDVNVSYSLPHFIANTTLLNIVVHRDDLYLGAVNKIYVLDKNLQDFVEYPTGPVLEHPDCAPCENCSAIAHSSKADLRDNVNMALLIETYYHYEQLIICGSVDGGACWRFPLPLGEPTDFHSKKHCMFSHQADEESKDCPDCIVSTLGTKVLLVEKDRFVNFFVGNTINSSSHPFSSLHSISVRRLKETLDGFKFLTDQSYIDVLPQFRDSYPIKYIHAFESNQFIYFLTVQKETVESQTFHTRIIRFCSMDSELHSYMEMPLECILTEKRRRRSTNKEVFNVLQAAYVSKPGAHLARQIGTGLNDDILYGVFAQSKPDSAEPMNRSAICAFPIKYINEFFSKIVNKNNVRCLQHFYGNHHRHCANRTFQWNSSGCEVRDDEYRMEFTTPLQRVDLSMGKFSHVLLTSISTFIKGNLTVANLGTAEGRFMQVVISRSDPPSPHVDFLLDNHPVSPEVIVVNSSMPDGYTLVITGKKITKIPLNGLGCDHFKSCRQCLSAPSFVQCGWCDDRCTTAEKCDYGLWTQDTCPPTIFEIIPSSAPLEGGTMLTVCGWDFGFQKNNKFELRKTKVLVGNQSCTLFFNESSTNKLKCTAGPSTQPRLNISISVSNAQGGRRSKTFSYVDPKITSISPRYGPIAGGTLLTLTGKYLNCGSSRHISIGGKTCTLRSVSEHVLECYTPSQTVPTLYAVKMKIDLANREAGTFIYKEDPVIHEIHPTKSFLSGGSTITGFGKNLNGSSAPKMIIQVTEVGRNFTVACQSRSNAEIICCTTPSLQQLNLPPPFKTKAFFVFDGVQSANFDLIYVHNPVFKLFEKPVMISMGNKHVLEIKGDHIDSEAVKGEVLKVGNKSCENVLLNLESVFCTVPRDLLKVNTELNIEWQQAVSSTILGKVIVLPDQNFTGLIAGVASISVLLLLFLGLFLWMKKKKQIKDLGSELVRYDPRVHTPHLDRLVSARSISPTAEMVSNESVDYRATFPEDQFPNSSQNGSCRQAHYPLADLSPILSSGDSNPSSPLLQSNVHIDISALNPDLVQAVQHVVIGPDSLMVHFTEIIGRGHFGCVYHGTLLDNDDKKIHCAVKSLNRITDIEEVSQFLTEGIIMKDFSHPNVLSLLGICLRREGSPLVVLPYMKHGDLRNFIRNESHNPTVKDLIGFGLQVAKGMKYLASKKFVHRDLAARNCMLDEKFTVKVADFGLARDMYDKEYYSVHNKTGAKLPVKWMALESLQTQKFTSKSDVWSFGVLLWELMTRGAPPYPDVNTFDITVYLLQGRRLLQPEYCPDPLFEVMLKCWHPNAEMRPSFSELVSKIAVIFSTFIGEHYVHVNATYVNVKCVAPYPSLLSSQDAPDRVVDT</sequence>
<dbReference type="GO" id="GO:0043235">
    <property type="term" value="C:receptor complex"/>
    <property type="evidence" value="ECO:0000318"/>
    <property type="project" value="GO_Central"/>
</dbReference>
<dbReference type="GO" id="GO:0050918">
    <property type="term" value="P:positive chemotaxis"/>
    <property type="evidence" value="ECO:0007669"/>
    <property type="project" value="Ensembl"/>
</dbReference>
<keyword evidence="16" id="KW-0829">Tyrosine-protein kinase</keyword>
<reference evidence="31" key="3">
    <citation type="submission" date="2025-09" db="UniProtKB">
        <authorList>
            <consortium name="Ensembl"/>
        </authorList>
    </citation>
    <scope>IDENTIFICATION</scope>
    <source>
        <strain evidence="31">Glennie</strain>
    </source>
</reference>
<evidence type="ECO:0000256" key="10">
    <source>
        <dbReference type="ARBA" id="ARBA00022741"/>
    </source>
</evidence>
<dbReference type="CDD" id="cd00603">
    <property type="entry name" value="IPT_PCSR"/>
    <property type="match status" value="1"/>
</dbReference>
<dbReference type="InterPro" id="IPR001245">
    <property type="entry name" value="Ser-Thr/Tyr_kinase_cat_dom"/>
</dbReference>
<keyword evidence="7 27" id="KW-0812">Transmembrane</keyword>
<dbReference type="PROSITE" id="PS50011">
    <property type="entry name" value="PROTEIN_KINASE_DOM"/>
    <property type="match status" value="1"/>
</dbReference>
<reference evidence="31" key="2">
    <citation type="submission" date="2025-08" db="UniProtKB">
        <authorList>
            <consortium name="Ensembl"/>
        </authorList>
    </citation>
    <scope>IDENTIFICATION</scope>
    <source>
        <strain evidence="31">Glennie</strain>
    </source>
</reference>
<feature type="domain" description="Protein kinase" evidence="29">
    <location>
        <begin position="1134"/>
        <end position="1401"/>
    </location>
</feature>
<accession>A0A6I8PGL0</accession>
<evidence type="ECO:0000256" key="9">
    <source>
        <dbReference type="ARBA" id="ARBA00022737"/>
    </source>
</evidence>
<dbReference type="FunFam" id="2.60.40.10:FF:000213">
    <property type="entry name" value="Hepatocyte growth factor receptor"/>
    <property type="match status" value="1"/>
</dbReference>
<dbReference type="FunCoup" id="A0A6I8PGL0">
    <property type="interactions" value="903"/>
</dbReference>
<dbReference type="GO" id="GO:0005886">
    <property type="term" value="C:plasma membrane"/>
    <property type="evidence" value="ECO:0000318"/>
    <property type="project" value="GO_Central"/>
</dbReference>
<dbReference type="Gene3D" id="2.130.10.10">
    <property type="entry name" value="YVTN repeat-like/Quinoprotein amine dehydrogenase"/>
    <property type="match status" value="1"/>
</dbReference>
<dbReference type="InterPro" id="IPR031148">
    <property type="entry name" value="Plexin"/>
</dbReference>
<dbReference type="InterPro" id="IPR036352">
    <property type="entry name" value="Semap_dom_sf"/>
</dbReference>
<dbReference type="GO" id="GO:0005008">
    <property type="term" value="F:hepatocyte growth factor receptor activity"/>
    <property type="evidence" value="ECO:0000318"/>
    <property type="project" value="GO_Central"/>
</dbReference>
<keyword evidence="14 27" id="KW-1133">Transmembrane helix</keyword>
<dbReference type="GO" id="GO:0017154">
    <property type="term" value="F:semaphorin receptor activity"/>
    <property type="evidence" value="ECO:0007669"/>
    <property type="project" value="InterPro"/>
</dbReference>
<dbReference type="OMA" id="DEEPGQC"/>
<dbReference type="GO" id="GO:0042802">
    <property type="term" value="F:identical protein binding"/>
    <property type="evidence" value="ECO:0007669"/>
    <property type="project" value="Ensembl"/>
</dbReference>
<comment type="subcellular location">
    <subcellularLocation>
        <location evidence="1">Membrane</location>
        <topology evidence="1">Single-pass type I membrane protein</topology>
    </subcellularLocation>
</comment>
<feature type="domain" description="Sema" evidence="30">
    <location>
        <begin position="82"/>
        <end position="571"/>
    </location>
</feature>
<keyword evidence="17" id="KW-1015">Disulfide bond</keyword>
<feature type="signal peptide" evidence="28">
    <location>
        <begin position="1"/>
        <end position="18"/>
    </location>
</feature>
<dbReference type="Gene3D" id="3.30.200.20">
    <property type="entry name" value="Phosphorylase Kinase, domain 1"/>
    <property type="match status" value="1"/>
</dbReference>
<dbReference type="Gene3D" id="2.60.40.10">
    <property type="entry name" value="Immunoglobulins"/>
    <property type="match status" value="3"/>
</dbReference>
<dbReference type="InterPro" id="IPR002909">
    <property type="entry name" value="IPT_dom"/>
</dbReference>
<dbReference type="SUPFAM" id="SSF81296">
    <property type="entry name" value="E set domains"/>
    <property type="match status" value="3"/>
</dbReference>
<evidence type="ECO:0000256" key="7">
    <source>
        <dbReference type="ARBA" id="ARBA00022692"/>
    </source>
</evidence>
<evidence type="ECO:0000256" key="23">
    <source>
        <dbReference type="ARBA" id="ARBA00033136"/>
    </source>
</evidence>
<dbReference type="InterPro" id="IPR013783">
    <property type="entry name" value="Ig-like_fold"/>
</dbReference>
<dbReference type="FunFam" id="2.60.40.10:FF:002708">
    <property type="entry name" value="Hepatocyte growth factor receptor"/>
    <property type="match status" value="1"/>
</dbReference>
<dbReference type="PROSITE" id="PS51004">
    <property type="entry name" value="SEMA"/>
    <property type="match status" value="1"/>
</dbReference>
<dbReference type="InterPro" id="IPR000719">
    <property type="entry name" value="Prot_kinase_dom"/>
</dbReference>
<keyword evidence="18" id="KW-0675">Receptor</keyword>
<dbReference type="SUPFAM" id="SSF101912">
    <property type="entry name" value="Sema domain"/>
    <property type="match status" value="1"/>
</dbReference>
<dbReference type="GO" id="GO:0051497">
    <property type="term" value="P:negative regulation of stress fiber assembly"/>
    <property type="evidence" value="ECO:0007669"/>
    <property type="project" value="Ensembl"/>
</dbReference>
<dbReference type="Ensembl" id="ENSOANT00000064836.1">
    <property type="protein sequence ID" value="ENSOANP00000051721.1"/>
    <property type="gene ID" value="ENSOANG00000015031.3"/>
</dbReference>
<dbReference type="Pfam" id="PF01437">
    <property type="entry name" value="PSI"/>
    <property type="match status" value="1"/>
</dbReference>
<keyword evidence="13" id="KW-0832">Ubl conjugation</keyword>
<evidence type="ECO:0000256" key="25">
    <source>
        <dbReference type="PROSITE-ProRule" id="PRU00352"/>
    </source>
</evidence>
<dbReference type="SMART" id="SM00630">
    <property type="entry name" value="Sema"/>
    <property type="match status" value="1"/>
</dbReference>
<dbReference type="EC" id="2.7.10.1" evidence="3"/>
<dbReference type="InterPro" id="IPR001627">
    <property type="entry name" value="Semap_dom"/>
</dbReference>
<evidence type="ECO:0000313" key="31">
    <source>
        <dbReference type="Ensembl" id="ENSOANP00000051721.1"/>
    </source>
</evidence>
<dbReference type="FunFam" id="2.60.40.10:FF:000400">
    <property type="entry name" value="Hepatocyte growth factor receptor"/>
    <property type="match status" value="1"/>
</dbReference>
<evidence type="ECO:0000256" key="16">
    <source>
        <dbReference type="ARBA" id="ARBA00023137"/>
    </source>
</evidence>
<evidence type="ECO:0000256" key="20">
    <source>
        <dbReference type="ARBA" id="ARBA00030820"/>
    </source>
</evidence>
<evidence type="ECO:0000256" key="2">
    <source>
        <dbReference type="ARBA" id="ARBA00010297"/>
    </source>
</evidence>
<dbReference type="GO" id="GO:0009925">
    <property type="term" value="C:basal plasma membrane"/>
    <property type="evidence" value="ECO:0000318"/>
    <property type="project" value="GO_Central"/>
</dbReference>
<dbReference type="InterPro" id="IPR015943">
    <property type="entry name" value="WD40/YVTN_repeat-like_dom_sf"/>
</dbReference>
<dbReference type="GeneTree" id="ENSGT00940000158022"/>
<dbReference type="InterPro" id="IPR020635">
    <property type="entry name" value="Tyr_kinase_cat_dom"/>
</dbReference>
<protein>
    <recommendedName>
        <fullName evidence="4">Hepatocyte growth factor receptor</fullName>
        <ecNumber evidence="3">2.7.10.1</ecNumber>
    </recommendedName>
    <alternativeName>
        <fullName evidence="23">HGF/SF receptor</fullName>
    </alternativeName>
    <alternativeName>
        <fullName evidence="22">Proto-oncogene c-Met</fullName>
    </alternativeName>
    <alternativeName>
        <fullName evidence="20">Scatter factor receptor</fullName>
    </alternativeName>
    <alternativeName>
        <fullName evidence="21">Tyrosine-protein kinase Met</fullName>
    </alternativeName>
</protein>
<dbReference type="InterPro" id="IPR008266">
    <property type="entry name" value="Tyr_kinase_AS"/>
</dbReference>
<reference evidence="31 32" key="1">
    <citation type="journal article" date="2008" name="Nature">
        <title>Genome analysis of the platypus reveals unique signatures of evolution.</title>
        <authorList>
            <person name="Warren W.C."/>
            <person name="Hillier L.W."/>
            <person name="Marshall Graves J.A."/>
            <person name="Birney E."/>
            <person name="Ponting C.P."/>
            <person name="Grutzner F."/>
            <person name="Belov K."/>
            <person name="Miller W."/>
            <person name="Clarke L."/>
            <person name="Chinwalla A.T."/>
            <person name="Yang S.P."/>
            <person name="Heger A."/>
            <person name="Locke D.P."/>
            <person name="Miethke P."/>
            <person name="Waters P.D."/>
            <person name="Veyrunes F."/>
            <person name="Fulton L."/>
            <person name="Fulton B."/>
            <person name="Graves T."/>
            <person name="Wallis J."/>
            <person name="Puente X.S."/>
            <person name="Lopez-Otin C."/>
            <person name="Ordonez G.R."/>
            <person name="Eichler E.E."/>
            <person name="Chen L."/>
            <person name="Cheng Z."/>
            <person name="Deakin J.E."/>
            <person name="Alsop A."/>
            <person name="Thompson K."/>
            <person name="Kirby P."/>
            <person name="Papenfuss A.T."/>
            <person name="Wakefield M.J."/>
            <person name="Olender T."/>
            <person name="Lancet D."/>
            <person name="Huttley G.A."/>
            <person name="Smit A.F."/>
            <person name="Pask A."/>
            <person name="Temple-Smith P."/>
            <person name="Batzer M.A."/>
            <person name="Walker J.A."/>
            <person name="Konkel M.K."/>
            <person name="Harris R.S."/>
            <person name="Whittington C.M."/>
            <person name="Wong E.S."/>
            <person name="Gemmell N.J."/>
            <person name="Buschiazzo E."/>
            <person name="Vargas Jentzsch I.M."/>
            <person name="Merkel A."/>
            <person name="Schmitz J."/>
            <person name="Zemann A."/>
            <person name="Churakov G."/>
            <person name="Kriegs J.O."/>
            <person name="Brosius J."/>
            <person name="Murchison E.P."/>
            <person name="Sachidanandam R."/>
            <person name="Smith C."/>
            <person name="Hannon G.J."/>
            <person name="Tsend-Ayush E."/>
            <person name="McMillan D."/>
            <person name="Attenborough R."/>
            <person name="Rens W."/>
            <person name="Ferguson-Smith M."/>
            <person name="Lefevre C.M."/>
            <person name="Sharp J.A."/>
            <person name="Nicholas K.R."/>
            <person name="Ray D.A."/>
            <person name="Kube M."/>
            <person name="Reinhardt R."/>
            <person name="Pringle T.H."/>
            <person name="Taylor J."/>
            <person name="Jones R.C."/>
            <person name="Nixon B."/>
            <person name="Dacheux J.L."/>
            <person name="Niwa H."/>
            <person name="Sekita Y."/>
            <person name="Huang X."/>
            <person name="Stark A."/>
            <person name="Kheradpour P."/>
            <person name="Kellis M."/>
            <person name="Flicek P."/>
            <person name="Chen Y."/>
            <person name="Webber C."/>
            <person name="Hardison R."/>
            <person name="Nelson J."/>
            <person name="Hallsworth-Pepin K."/>
            <person name="Delehaunty K."/>
            <person name="Markovic C."/>
            <person name="Minx P."/>
            <person name="Feng Y."/>
            <person name="Kremitzki C."/>
            <person name="Mitreva M."/>
            <person name="Glasscock J."/>
            <person name="Wylie T."/>
            <person name="Wohldmann P."/>
            <person name="Thiru P."/>
            <person name="Nhan M.N."/>
            <person name="Pohl C.S."/>
            <person name="Smith S.M."/>
            <person name="Hou S."/>
            <person name="Nefedov M."/>
            <person name="de Jong P.J."/>
            <person name="Renfree M.B."/>
            <person name="Mardis E.R."/>
            <person name="Wilson R.K."/>
        </authorList>
    </citation>
    <scope>NUCLEOTIDE SEQUENCE [LARGE SCALE GENOMIC DNA]</scope>
    <source>
        <strain evidence="31 32">Glennie</strain>
    </source>
</reference>
<keyword evidence="12 26" id="KW-0067">ATP-binding</keyword>
<evidence type="ECO:0000256" key="12">
    <source>
        <dbReference type="ARBA" id="ARBA00022840"/>
    </source>
</evidence>
<dbReference type="PRINTS" id="PR00109">
    <property type="entry name" value="TYRKINASE"/>
</dbReference>
<dbReference type="Proteomes" id="UP000002279">
    <property type="component" value="Chromosome 10"/>
</dbReference>
<dbReference type="InterPro" id="IPR014756">
    <property type="entry name" value="Ig_E-set"/>
</dbReference>
<dbReference type="FunFam" id="3.30.200.20:FF:000188">
    <property type="entry name" value="Hepatocyte growth factor receptor"/>
    <property type="match status" value="1"/>
</dbReference>
<dbReference type="FunFam" id="2.130.10.10:FF:000088">
    <property type="entry name" value="Hepatocyte growth factor receptor"/>
    <property type="match status" value="1"/>
</dbReference>
<dbReference type="GO" id="GO:0005524">
    <property type="term" value="F:ATP binding"/>
    <property type="evidence" value="ECO:0007669"/>
    <property type="project" value="UniProtKB-UniRule"/>
</dbReference>
<keyword evidence="11" id="KW-0418">Kinase</keyword>
<dbReference type="CDD" id="cd01179">
    <property type="entry name" value="IPT_plexin_repeat2"/>
    <property type="match status" value="1"/>
</dbReference>
<keyword evidence="6" id="KW-0808">Transferase</keyword>
<dbReference type="GO" id="GO:0061436">
    <property type="term" value="P:establishment of skin barrier"/>
    <property type="evidence" value="ECO:0007669"/>
    <property type="project" value="Ensembl"/>
</dbReference>
<feature type="binding site" evidence="26">
    <location>
        <position position="1166"/>
    </location>
    <ligand>
        <name>ATP</name>
        <dbReference type="ChEBI" id="CHEBI:30616"/>
    </ligand>
</feature>
<name>A0A6I8PGL0_ORNAN</name>
<dbReference type="SUPFAM" id="SSF56112">
    <property type="entry name" value="Protein kinase-like (PK-like)"/>
    <property type="match status" value="1"/>
</dbReference>
<dbReference type="GO" id="GO:0001886">
    <property type="term" value="P:endothelial cell morphogenesis"/>
    <property type="evidence" value="ECO:0007669"/>
    <property type="project" value="Ensembl"/>
</dbReference>
<dbReference type="SUPFAM" id="SSF103575">
    <property type="entry name" value="Plexin repeat"/>
    <property type="match status" value="1"/>
</dbReference>
<dbReference type="CDD" id="cd05058">
    <property type="entry name" value="PTKc_Met_Ron"/>
    <property type="match status" value="1"/>
</dbReference>
<evidence type="ECO:0000259" key="29">
    <source>
        <dbReference type="PROSITE" id="PS50011"/>
    </source>
</evidence>
<evidence type="ECO:0000256" key="11">
    <source>
        <dbReference type="ARBA" id="ARBA00022777"/>
    </source>
</evidence>
<dbReference type="GO" id="GO:0048754">
    <property type="term" value="P:branching morphogenesis of an epithelial tube"/>
    <property type="evidence" value="ECO:0007669"/>
    <property type="project" value="Ensembl"/>
</dbReference>
<dbReference type="GO" id="GO:0045944">
    <property type="term" value="P:positive regulation of transcription by RNA polymerase II"/>
    <property type="evidence" value="ECO:0007669"/>
    <property type="project" value="Ensembl"/>
</dbReference>
<evidence type="ECO:0000259" key="30">
    <source>
        <dbReference type="PROSITE" id="PS51004"/>
    </source>
</evidence>
<dbReference type="InParanoid" id="A0A6I8PGL0"/>
<evidence type="ECO:0000256" key="21">
    <source>
        <dbReference type="ARBA" id="ARBA00033031"/>
    </source>
</evidence>
<dbReference type="GO" id="GO:0035024">
    <property type="term" value="P:negative regulation of Rho protein signal transduction"/>
    <property type="evidence" value="ECO:0007669"/>
    <property type="project" value="Ensembl"/>
</dbReference>
<evidence type="ECO:0000256" key="13">
    <source>
        <dbReference type="ARBA" id="ARBA00022843"/>
    </source>
</evidence>
<gene>
    <name evidence="31" type="primary">MET</name>
</gene>
<dbReference type="SMART" id="SM00423">
    <property type="entry name" value="PSI"/>
    <property type="match status" value="1"/>
</dbReference>
<evidence type="ECO:0000256" key="18">
    <source>
        <dbReference type="ARBA" id="ARBA00023170"/>
    </source>
</evidence>
<evidence type="ECO:0000256" key="26">
    <source>
        <dbReference type="PROSITE-ProRule" id="PRU10141"/>
    </source>
</evidence>
<dbReference type="Pfam" id="PF01833">
    <property type="entry name" value="TIG"/>
    <property type="match status" value="3"/>
</dbReference>
<feature type="chain" id="PRO_5026358008" description="Hepatocyte growth factor receptor" evidence="28">
    <location>
        <begin position="19"/>
        <end position="1437"/>
    </location>
</feature>
<evidence type="ECO:0000256" key="15">
    <source>
        <dbReference type="ARBA" id="ARBA00023136"/>
    </source>
</evidence>
<dbReference type="GO" id="GO:0001889">
    <property type="term" value="P:liver development"/>
    <property type="evidence" value="ECO:0000318"/>
    <property type="project" value="GO_Central"/>
</dbReference>
<evidence type="ECO:0000256" key="19">
    <source>
        <dbReference type="ARBA" id="ARBA00023180"/>
    </source>
</evidence>
<evidence type="ECO:0000256" key="17">
    <source>
        <dbReference type="ARBA" id="ARBA00023157"/>
    </source>
</evidence>
<evidence type="ECO:0000256" key="27">
    <source>
        <dbReference type="SAM" id="Phobius"/>
    </source>
</evidence>
<dbReference type="InterPro" id="IPR017441">
    <property type="entry name" value="Protein_kinase_ATP_BS"/>
</dbReference>
<evidence type="ECO:0000256" key="6">
    <source>
        <dbReference type="ARBA" id="ARBA00022679"/>
    </source>
</evidence>
<dbReference type="FunFam" id="3.30.1680.10:FF:000006">
    <property type="entry name" value="Macrophage-stimulating 1 receptor b"/>
    <property type="match status" value="1"/>
</dbReference>
<evidence type="ECO:0000256" key="3">
    <source>
        <dbReference type="ARBA" id="ARBA00011902"/>
    </source>
</evidence>
<dbReference type="SMART" id="SM00219">
    <property type="entry name" value="TyrKc"/>
    <property type="match status" value="1"/>
</dbReference>
<keyword evidence="32" id="KW-1185">Reference proteome</keyword>
<feature type="transmembrane region" description="Helical" evidence="27">
    <location>
        <begin position="987"/>
        <end position="1010"/>
    </location>
</feature>
<keyword evidence="9" id="KW-0677">Repeat</keyword>
<comment type="caution">
    <text evidence="25">Lacks conserved residue(s) required for the propagation of feature annotation.</text>
</comment>
<dbReference type="InterPro" id="IPR002165">
    <property type="entry name" value="Plexin_repeat"/>
</dbReference>
<organism evidence="31 32">
    <name type="scientific">Ornithorhynchus anatinus</name>
    <name type="common">Duckbill platypus</name>
    <dbReference type="NCBI Taxonomy" id="9258"/>
    <lineage>
        <taxon>Eukaryota</taxon>
        <taxon>Metazoa</taxon>
        <taxon>Chordata</taxon>
        <taxon>Craniata</taxon>
        <taxon>Vertebrata</taxon>
        <taxon>Euteleostomi</taxon>
        <taxon>Mammalia</taxon>
        <taxon>Monotremata</taxon>
        <taxon>Ornithorhynchidae</taxon>
        <taxon>Ornithorhynchus</taxon>
    </lineage>
</organism>
<evidence type="ECO:0000256" key="22">
    <source>
        <dbReference type="ARBA" id="ARBA00033117"/>
    </source>
</evidence>
<evidence type="ECO:0000256" key="14">
    <source>
        <dbReference type="ARBA" id="ARBA00022989"/>
    </source>
</evidence>
<dbReference type="GO" id="GO:2001028">
    <property type="term" value="P:positive regulation of endothelial cell chemotaxis"/>
    <property type="evidence" value="ECO:0007669"/>
    <property type="project" value="Ensembl"/>
</dbReference>
<keyword evidence="19" id="KW-0325">Glycoprotein</keyword>
<dbReference type="PANTHER" id="PTHR22625:SF61">
    <property type="entry name" value="HEPATOCYTE GROWTH FACTOR RECEPTOR"/>
    <property type="match status" value="1"/>
</dbReference>
<evidence type="ECO:0000256" key="5">
    <source>
        <dbReference type="ARBA" id="ARBA00022553"/>
    </source>
</evidence>
<dbReference type="GO" id="GO:0031116">
    <property type="term" value="P:positive regulation of microtubule polymerization"/>
    <property type="evidence" value="ECO:0007669"/>
    <property type="project" value="Ensembl"/>
</dbReference>
<dbReference type="GO" id="GO:0030182">
    <property type="term" value="P:neuron differentiation"/>
    <property type="evidence" value="ECO:0000318"/>
    <property type="project" value="GO_Central"/>
</dbReference>
<keyword evidence="8 28" id="KW-0732">Signal</keyword>
<dbReference type="Pfam" id="PF01403">
    <property type="entry name" value="Sema"/>
    <property type="match status" value="1"/>
</dbReference>
<evidence type="ECO:0000256" key="1">
    <source>
        <dbReference type="ARBA" id="ARBA00004479"/>
    </source>
</evidence>
<dbReference type="PANTHER" id="PTHR22625">
    <property type="entry name" value="PLEXIN"/>
    <property type="match status" value="1"/>
</dbReference>
<dbReference type="FunFam" id="1.10.510.10:FF:000093">
    <property type="entry name" value="Hepatocyte growth factor receptor"/>
    <property type="match status" value="1"/>
</dbReference>
<dbReference type="Gene3D" id="1.10.510.10">
    <property type="entry name" value="Transferase(Phosphotransferase) domain 1"/>
    <property type="match status" value="1"/>
</dbReference>
<keyword evidence="10 26" id="KW-0547">Nucleotide-binding</keyword>
<comment type="similarity">
    <text evidence="2">Belongs to the plexin family.</text>
</comment>
<evidence type="ECO:0000256" key="8">
    <source>
        <dbReference type="ARBA" id="ARBA00022729"/>
    </source>
</evidence>
<proteinExistence type="inferred from homology"/>
<dbReference type="GO" id="GO:0019903">
    <property type="term" value="F:protein phosphatase binding"/>
    <property type="evidence" value="ECO:0007669"/>
    <property type="project" value="Ensembl"/>
</dbReference>
<comment type="catalytic activity">
    <reaction evidence="24">
        <text>L-tyrosyl-[protein] + ATP = O-phospho-L-tyrosyl-[protein] + ADP + H(+)</text>
        <dbReference type="Rhea" id="RHEA:10596"/>
        <dbReference type="Rhea" id="RHEA-COMP:10136"/>
        <dbReference type="Rhea" id="RHEA-COMP:20101"/>
        <dbReference type="ChEBI" id="CHEBI:15378"/>
        <dbReference type="ChEBI" id="CHEBI:30616"/>
        <dbReference type="ChEBI" id="CHEBI:46858"/>
        <dbReference type="ChEBI" id="CHEBI:61978"/>
        <dbReference type="ChEBI" id="CHEBI:456216"/>
        <dbReference type="EC" id="2.7.10.1"/>
    </reaction>
</comment>
<dbReference type="GO" id="GO:0007169">
    <property type="term" value="P:cell surface receptor protein tyrosine kinase signaling pathway"/>
    <property type="evidence" value="ECO:0000318"/>
    <property type="project" value="GO_Central"/>
</dbReference>
<dbReference type="PROSITE" id="PS00109">
    <property type="entry name" value="PROTEIN_KINASE_TYR"/>
    <property type="match status" value="1"/>
</dbReference>
<dbReference type="SMART" id="SM00429">
    <property type="entry name" value="IPT"/>
    <property type="match status" value="4"/>
</dbReference>
<dbReference type="GO" id="GO:0070495">
    <property type="term" value="P:negative regulation of thrombin-activated receptor signaling pathway"/>
    <property type="evidence" value="ECO:0007669"/>
    <property type="project" value="Ensembl"/>
</dbReference>
<dbReference type="InterPro" id="IPR011009">
    <property type="entry name" value="Kinase-like_dom_sf"/>
</dbReference>
<evidence type="ECO:0000256" key="28">
    <source>
        <dbReference type="SAM" id="SignalP"/>
    </source>
</evidence>
<dbReference type="InterPro" id="IPR016201">
    <property type="entry name" value="PSI"/>
</dbReference>
<dbReference type="Pfam" id="PF07714">
    <property type="entry name" value="PK_Tyr_Ser-Thr"/>
    <property type="match status" value="1"/>
</dbReference>
<keyword evidence="5" id="KW-0597">Phosphoprotein</keyword>
<dbReference type="Bgee" id="ENSOANG00000015031">
    <property type="expression patterns" value="Expressed in liver and 8 other cell types or tissues"/>
</dbReference>
<keyword evidence="15 27" id="KW-0472">Membrane</keyword>
<dbReference type="PROSITE" id="PS00107">
    <property type="entry name" value="PROTEIN_KINASE_ATP"/>
    <property type="match status" value="1"/>
</dbReference>